<comment type="caution">
    <text evidence="1">The sequence shown here is derived from an EMBL/GenBank/DDBJ whole genome shotgun (WGS) entry which is preliminary data.</text>
</comment>
<dbReference type="OrthoDB" id="2004167at2"/>
<protein>
    <submittedName>
        <fullName evidence="1">Uncharacterized protein</fullName>
    </submittedName>
</protein>
<dbReference type="AlphaFoldDB" id="A0A3A8ENT1"/>
<keyword evidence="2" id="KW-1185">Reference proteome</keyword>
<organism evidence="1 2">
    <name type="scientific">Acinetobacter tianfuensis</name>
    <dbReference type="NCBI Taxonomy" id="2419603"/>
    <lineage>
        <taxon>Bacteria</taxon>
        <taxon>Pseudomonadati</taxon>
        <taxon>Pseudomonadota</taxon>
        <taxon>Gammaproteobacteria</taxon>
        <taxon>Moraxellales</taxon>
        <taxon>Moraxellaceae</taxon>
        <taxon>Acinetobacter</taxon>
    </lineage>
</organism>
<dbReference type="Proteomes" id="UP000282388">
    <property type="component" value="Unassembled WGS sequence"/>
</dbReference>
<evidence type="ECO:0000313" key="1">
    <source>
        <dbReference type="EMBL" id="RKG31624.1"/>
    </source>
</evidence>
<dbReference type="EMBL" id="RAXV01000014">
    <property type="protein sequence ID" value="RKG31624.1"/>
    <property type="molecule type" value="Genomic_DNA"/>
</dbReference>
<sequence length="126" mass="13717">MKAVLQALGTTKSLAFNQHFPNGVPTDSCGEGAYQVNSTYYSSFMGNSPCNTILDPSSYSMLASSVLAGDGVAGRCSSRFGKVIRDTYQWNRLDEVNRLLGLKGLFSADSVQVYREHANHLKMQGL</sequence>
<dbReference type="InterPro" id="IPR029058">
    <property type="entry name" value="AB_hydrolase_fold"/>
</dbReference>
<accession>A0A3A8ENT1</accession>
<dbReference type="Gene3D" id="3.40.50.1820">
    <property type="entry name" value="alpha/beta hydrolase"/>
    <property type="match status" value="1"/>
</dbReference>
<gene>
    <name evidence="1" type="ORF">D7V32_07970</name>
</gene>
<name>A0A3A8ENT1_9GAMM</name>
<proteinExistence type="predicted"/>
<dbReference type="RefSeq" id="WP_120402355.1">
    <property type="nucleotide sequence ID" value="NZ_RAXV01000014.1"/>
</dbReference>
<reference evidence="1 2" key="1">
    <citation type="submission" date="2018-09" db="EMBL/GenBank/DDBJ databases">
        <title>The draft genome of Acinetobacter spp. strains.</title>
        <authorList>
            <person name="Qin J."/>
            <person name="Feng Y."/>
            <person name="Zong Z."/>
        </authorList>
    </citation>
    <scope>NUCLEOTIDE SEQUENCE [LARGE SCALE GENOMIC DNA]</scope>
    <source>
        <strain evidence="1 2">WCHAc060012</strain>
    </source>
</reference>
<evidence type="ECO:0000313" key="2">
    <source>
        <dbReference type="Proteomes" id="UP000282388"/>
    </source>
</evidence>